<dbReference type="EMBL" id="OZ035828">
    <property type="protein sequence ID" value="CAL1608639.1"/>
    <property type="molecule type" value="Genomic_DNA"/>
</dbReference>
<gene>
    <name evidence="1" type="ORF">KC01_LOCUS35531</name>
</gene>
<evidence type="ECO:0000313" key="2">
    <source>
        <dbReference type="Proteomes" id="UP001497482"/>
    </source>
</evidence>
<proteinExistence type="predicted"/>
<protein>
    <submittedName>
        <fullName evidence="1">Uncharacterized protein</fullName>
    </submittedName>
</protein>
<organism evidence="1 2">
    <name type="scientific">Knipowitschia caucasica</name>
    <name type="common">Caucasian dwarf goby</name>
    <name type="synonym">Pomatoschistus caucasicus</name>
    <dbReference type="NCBI Taxonomy" id="637954"/>
    <lineage>
        <taxon>Eukaryota</taxon>
        <taxon>Metazoa</taxon>
        <taxon>Chordata</taxon>
        <taxon>Craniata</taxon>
        <taxon>Vertebrata</taxon>
        <taxon>Euteleostomi</taxon>
        <taxon>Actinopterygii</taxon>
        <taxon>Neopterygii</taxon>
        <taxon>Teleostei</taxon>
        <taxon>Neoteleostei</taxon>
        <taxon>Acanthomorphata</taxon>
        <taxon>Gobiaria</taxon>
        <taxon>Gobiiformes</taxon>
        <taxon>Gobioidei</taxon>
        <taxon>Gobiidae</taxon>
        <taxon>Gobiinae</taxon>
        <taxon>Knipowitschia</taxon>
    </lineage>
</organism>
<dbReference type="Proteomes" id="UP001497482">
    <property type="component" value="Chromosome 6"/>
</dbReference>
<keyword evidence="2" id="KW-1185">Reference proteome</keyword>
<name>A0AAV2M5R2_KNICA</name>
<accession>A0AAV2M5R2</accession>
<sequence>MVVVEETMECAQFTVRDADLGLGCISLMQSWEQRGTSSQTGGYLLPTARPATWFDPVGFGNAPAACCTYSAVSHFELAQGSFQTDICCL</sequence>
<evidence type="ECO:0000313" key="1">
    <source>
        <dbReference type="EMBL" id="CAL1608639.1"/>
    </source>
</evidence>
<dbReference type="AlphaFoldDB" id="A0AAV2M5R2"/>
<reference evidence="1 2" key="1">
    <citation type="submission" date="2024-04" db="EMBL/GenBank/DDBJ databases">
        <authorList>
            <person name="Waldvogel A.-M."/>
            <person name="Schoenle A."/>
        </authorList>
    </citation>
    <scope>NUCLEOTIDE SEQUENCE [LARGE SCALE GENOMIC DNA]</scope>
</reference>